<feature type="compositionally biased region" description="Basic and acidic residues" evidence="1">
    <location>
        <begin position="48"/>
        <end position="130"/>
    </location>
</feature>
<comment type="caution">
    <text evidence="2">The sequence shown here is derived from an EMBL/GenBank/DDBJ whole genome shotgun (WGS) entry which is preliminary data.</text>
</comment>
<feature type="compositionally biased region" description="Polar residues" evidence="1">
    <location>
        <begin position="131"/>
        <end position="141"/>
    </location>
</feature>
<dbReference type="VEuPathDB" id="FungiDB:P168DRAFT_43281"/>
<accession>A0A2I1CX90</accession>
<dbReference type="RefSeq" id="XP_024690826.1">
    <property type="nucleotide sequence ID" value="XM_024841942.1"/>
</dbReference>
<evidence type="ECO:0000313" key="2">
    <source>
        <dbReference type="EMBL" id="PKY02232.1"/>
    </source>
</evidence>
<gene>
    <name evidence="2" type="ORF">P168DRAFT_43281</name>
</gene>
<dbReference type="Proteomes" id="UP000234254">
    <property type="component" value="Unassembled WGS sequence"/>
</dbReference>
<organism evidence="2 3">
    <name type="scientific">Aspergillus campestris (strain IBT 28561)</name>
    <dbReference type="NCBI Taxonomy" id="1392248"/>
    <lineage>
        <taxon>Eukaryota</taxon>
        <taxon>Fungi</taxon>
        <taxon>Dikarya</taxon>
        <taxon>Ascomycota</taxon>
        <taxon>Pezizomycotina</taxon>
        <taxon>Eurotiomycetes</taxon>
        <taxon>Eurotiomycetidae</taxon>
        <taxon>Eurotiales</taxon>
        <taxon>Aspergillaceae</taxon>
        <taxon>Aspergillus</taxon>
        <taxon>Aspergillus subgen. Circumdati</taxon>
    </lineage>
</organism>
<dbReference type="AlphaFoldDB" id="A0A2I1CX90"/>
<name>A0A2I1CX90_ASPC2</name>
<feature type="region of interest" description="Disordered" evidence="1">
    <location>
        <begin position="23"/>
        <end position="141"/>
    </location>
</feature>
<protein>
    <submittedName>
        <fullName evidence="2">Uncharacterized protein</fullName>
    </submittedName>
</protein>
<reference evidence="2" key="1">
    <citation type="submission" date="2016-12" db="EMBL/GenBank/DDBJ databases">
        <title>The genomes of Aspergillus section Nigri reveals drivers in fungal speciation.</title>
        <authorList>
            <consortium name="DOE Joint Genome Institute"/>
            <person name="Vesth T.C."/>
            <person name="Nybo J."/>
            <person name="Theobald S."/>
            <person name="Brandl J."/>
            <person name="Frisvad J.C."/>
            <person name="Nielsen K.F."/>
            <person name="Lyhne E.K."/>
            <person name="Kogle M.E."/>
            <person name="Kuo A."/>
            <person name="Riley R."/>
            <person name="Clum A."/>
            <person name="Nolan M."/>
            <person name="Lipzen A."/>
            <person name="Salamov A."/>
            <person name="Henrissat B."/>
            <person name="Wiebenga A."/>
            <person name="De vries R.P."/>
            <person name="Grigoriev I.V."/>
            <person name="Mortensen U.H."/>
            <person name="Andersen M.R."/>
            <person name="Baker S.E."/>
        </authorList>
    </citation>
    <scope>NUCLEOTIDE SEQUENCE</scope>
    <source>
        <strain evidence="2">IBT 28561</strain>
    </source>
</reference>
<evidence type="ECO:0000313" key="3">
    <source>
        <dbReference type="Proteomes" id="UP000234254"/>
    </source>
</evidence>
<proteinExistence type="predicted"/>
<evidence type="ECO:0000256" key="1">
    <source>
        <dbReference type="SAM" id="MobiDB-lite"/>
    </source>
</evidence>
<dbReference type="GeneID" id="36549471"/>
<keyword evidence="3" id="KW-1185">Reference proteome</keyword>
<sequence length="141" mass="16732">MRRTLDRLRFEQWTRYIECEHEETNSRAVLDGPNMVLTEEGEGGGGRKNPELGAERRKVSDQRNLDRGSKRRFSWREGRDTETPKPERRLRTQTKRMDGWGRSERGRGREREREGGRKREEGRSEDEARTQRQASQLPYAD</sequence>
<dbReference type="EMBL" id="MSFM01000010">
    <property type="protein sequence ID" value="PKY02232.1"/>
    <property type="molecule type" value="Genomic_DNA"/>
</dbReference>